<dbReference type="EMBL" id="JAKLMC020000002">
    <property type="protein sequence ID" value="KAK5957807.1"/>
    <property type="molecule type" value="Genomic_DNA"/>
</dbReference>
<dbReference type="Gene3D" id="6.20.250.70">
    <property type="match status" value="1"/>
</dbReference>
<name>A0AAN8ESK0_9EURO</name>
<dbReference type="AlphaFoldDB" id="A0AAN8ESK0"/>
<dbReference type="PANTHER" id="PTHR28155:SF1">
    <property type="entry name" value="DNA-DIRECTED RNA POLYMERASE I SUBUNIT RPA34.5-DOMAIN-CONTAINING PROTEIN"/>
    <property type="match status" value="1"/>
</dbReference>
<feature type="compositionally biased region" description="Polar residues" evidence="1">
    <location>
        <begin position="213"/>
        <end position="228"/>
    </location>
</feature>
<feature type="region of interest" description="Disordered" evidence="1">
    <location>
        <begin position="211"/>
        <end position="366"/>
    </location>
</feature>
<feature type="compositionally biased region" description="Basic residues" evidence="1">
    <location>
        <begin position="308"/>
        <end position="317"/>
    </location>
</feature>
<dbReference type="Proteomes" id="UP001316803">
    <property type="component" value="Unassembled WGS sequence"/>
</dbReference>
<dbReference type="InterPro" id="IPR053263">
    <property type="entry name" value="Euk_RPA34_RNAP_subunit"/>
</dbReference>
<reference evidence="2 3" key="1">
    <citation type="submission" date="2022-12" db="EMBL/GenBank/DDBJ databases">
        <title>Genomic features and morphological characterization of a novel Knufia sp. strain isolated from spacecraft assembly facility.</title>
        <authorList>
            <person name="Teixeira M."/>
            <person name="Chander A.M."/>
            <person name="Stajich J.E."/>
            <person name="Venkateswaran K."/>
        </authorList>
    </citation>
    <scope>NUCLEOTIDE SEQUENCE [LARGE SCALE GENOMIC DNA]</scope>
    <source>
        <strain evidence="2 3">FJI-L2-BK-P2</strain>
    </source>
</reference>
<dbReference type="InterPro" id="IPR013240">
    <property type="entry name" value="DNA-dir_RNA_pol1_su_RPA34"/>
</dbReference>
<proteinExistence type="predicted"/>
<dbReference type="GO" id="GO:0006360">
    <property type="term" value="P:transcription by RNA polymerase I"/>
    <property type="evidence" value="ECO:0007669"/>
    <property type="project" value="InterPro"/>
</dbReference>
<feature type="compositionally biased region" description="Low complexity" evidence="1">
    <location>
        <begin position="54"/>
        <end position="76"/>
    </location>
</feature>
<sequence>MPPKGMLSEERVEDSSADESSSPEPTQTLKERLNGIAKSASPAPVERISESDNDSSGSESDASSGSKSSKSSLSTQSKRKSHPVESSTAGSPSKRQKVDYNKIKRIEPTTYVPPQGYSTISMKASDMASLDMFDNLGGKQVWHISAPSTMPISKIESLNVASALKGTEVLKHKGVSYEMSRAGVEGANVLLPKGRNGEYASAAVPVTRAFRIQESSKPTSNGTASESANNHDAEADQPTNFFATQTGHKKAPRKQPENLKARYVPFGAAVKKHEHETGSSPVADEDVSMVDANSGTVDDETASQRTPKSSKKTKHKKQTADDMDSDSTPAKEKRGSQLSPSLDVAASQDGSQKRKKKKEKSKKDTV</sequence>
<dbReference type="Pfam" id="PF08208">
    <property type="entry name" value="RNA_polI_A34"/>
    <property type="match status" value="1"/>
</dbReference>
<comment type="caution">
    <text evidence="2">The sequence shown here is derived from an EMBL/GenBank/DDBJ whole genome shotgun (WGS) entry which is preliminary data.</text>
</comment>
<feature type="compositionally biased region" description="Polar residues" evidence="1">
    <location>
        <begin position="237"/>
        <end position="246"/>
    </location>
</feature>
<feature type="compositionally biased region" description="Basic and acidic residues" evidence="1">
    <location>
        <begin position="96"/>
        <end position="107"/>
    </location>
</feature>
<organism evidence="2 3">
    <name type="scientific">Knufia fluminis</name>
    <dbReference type="NCBI Taxonomy" id="191047"/>
    <lineage>
        <taxon>Eukaryota</taxon>
        <taxon>Fungi</taxon>
        <taxon>Dikarya</taxon>
        <taxon>Ascomycota</taxon>
        <taxon>Pezizomycotina</taxon>
        <taxon>Eurotiomycetes</taxon>
        <taxon>Chaetothyriomycetidae</taxon>
        <taxon>Chaetothyriales</taxon>
        <taxon>Trichomeriaceae</taxon>
        <taxon>Knufia</taxon>
    </lineage>
</organism>
<evidence type="ECO:0000256" key="1">
    <source>
        <dbReference type="SAM" id="MobiDB-lite"/>
    </source>
</evidence>
<evidence type="ECO:0000313" key="3">
    <source>
        <dbReference type="Proteomes" id="UP001316803"/>
    </source>
</evidence>
<dbReference type="PANTHER" id="PTHR28155">
    <property type="entry name" value="ACR243WP"/>
    <property type="match status" value="1"/>
</dbReference>
<protein>
    <submittedName>
        <fullName evidence="2">Uncharacterized protein</fullName>
    </submittedName>
</protein>
<accession>A0AAN8ESK0</accession>
<keyword evidence="3" id="KW-1185">Reference proteome</keyword>
<feature type="compositionally biased region" description="Polar residues" evidence="1">
    <location>
        <begin position="84"/>
        <end position="93"/>
    </location>
</feature>
<evidence type="ECO:0000313" key="2">
    <source>
        <dbReference type="EMBL" id="KAK5957807.1"/>
    </source>
</evidence>
<gene>
    <name evidence="2" type="ORF">OHC33_000996</name>
</gene>
<feature type="region of interest" description="Disordered" evidence="1">
    <location>
        <begin position="1"/>
        <end position="111"/>
    </location>
</feature>